<evidence type="ECO:0000256" key="2">
    <source>
        <dbReference type="ARBA" id="ARBA00023180"/>
    </source>
</evidence>
<keyword evidence="3" id="KW-0472">Membrane</keyword>
<organism evidence="5 6">
    <name type="scientific">Xenopus laevis</name>
    <name type="common">African clawed frog</name>
    <dbReference type="NCBI Taxonomy" id="8355"/>
    <lineage>
        <taxon>Eukaryota</taxon>
        <taxon>Metazoa</taxon>
        <taxon>Chordata</taxon>
        <taxon>Craniata</taxon>
        <taxon>Vertebrata</taxon>
        <taxon>Euteleostomi</taxon>
        <taxon>Amphibia</taxon>
        <taxon>Batrachia</taxon>
        <taxon>Anura</taxon>
        <taxon>Pipoidea</taxon>
        <taxon>Pipidae</taxon>
        <taxon>Xenopodinae</taxon>
        <taxon>Xenopus</taxon>
        <taxon>Xenopus</taxon>
    </lineage>
</organism>
<dbReference type="KEGG" id="xla:108696715"/>
<dbReference type="PANTHER" id="PTHR44427">
    <property type="entry name" value="CARCINOEMBRYONIC ANTIGEN-RELATED CELL ADHESION MOLECULE 19"/>
    <property type="match status" value="1"/>
</dbReference>
<gene>
    <name evidence="6 7" type="primary">ceacam19lw.L</name>
</gene>
<name>A0A8J0T3C3_XENLA</name>
<dbReference type="SMART" id="SM00408">
    <property type="entry name" value="IGc2"/>
    <property type="match status" value="1"/>
</dbReference>
<sequence>MAREKAIAAQTLCMRGYLLTALFSVWINLISGIKIQPIPEHPVINQPVTLKVSGVRGVIRSFSWYKGRFVDDFSLILTYDARSNTVKTRGPEFFPRASGLPDGSLQISKLYKAVRRYYTVQIQADSLTQETINLPVYEILTKPMIDITKQQPEKYDEVTLTCRLLATELESVNFLWKRSDGRFPSGVKFSENNRIMTIPSFTQSDAGQYQCEVENQISKKISDPYTLSLYSAGVESINYTGIYIAIVAIVLIICATILIYMKKKYVSIQTTGLVNSGHDQTPPYQNVINGPTQQNPQVESSQYQGLQHRPENIYFDLKMGGK</sequence>
<dbReference type="InterPro" id="IPR007110">
    <property type="entry name" value="Ig-like_dom"/>
</dbReference>
<protein>
    <submittedName>
        <fullName evidence="6">Carcinoembryonic antigen-related cell adhesion molecule 1 isoform X1</fullName>
    </submittedName>
</protein>
<dbReference type="InterPro" id="IPR036179">
    <property type="entry name" value="Ig-like_dom_sf"/>
</dbReference>
<evidence type="ECO:0000256" key="3">
    <source>
        <dbReference type="SAM" id="Phobius"/>
    </source>
</evidence>
<dbReference type="Proteomes" id="UP000186698">
    <property type="component" value="Chromosome 7L"/>
</dbReference>
<keyword evidence="5" id="KW-1185">Reference proteome</keyword>
<evidence type="ECO:0000313" key="7">
    <source>
        <dbReference type="Xenbase" id="XB-GENE-22169414"/>
    </source>
</evidence>
<dbReference type="InterPro" id="IPR050831">
    <property type="entry name" value="CEA_cell_adhesion"/>
</dbReference>
<feature type="domain" description="Ig-like" evidence="4">
    <location>
        <begin position="143"/>
        <end position="222"/>
    </location>
</feature>
<dbReference type="AlphaFoldDB" id="A0A8J0T3C3"/>
<keyword evidence="2" id="KW-0325">Glycoprotein</keyword>
<feature type="transmembrane region" description="Helical" evidence="3">
    <location>
        <begin position="241"/>
        <end position="261"/>
    </location>
</feature>
<evidence type="ECO:0000313" key="5">
    <source>
        <dbReference type="Proteomes" id="UP000186698"/>
    </source>
</evidence>
<dbReference type="InterPro" id="IPR003599">
    <property type="entry name" value="Ig_sub"/>
</dbReference>
<keyword evidence="1" id="KW-0732">Signal</keyword>
<dbReference type="CTD" id="108696715"/>
<keyword evidence="3" id="KW-0812">Transmembrane</keyword>
<dbReference type="SMART" id="SM00409">
    <property type="entry name" value="IG"/>
    <property type="match status" value="2"/>
</dbReference>
<dbReference type="OrthoDB" id="6159398at2759"/>
<dbReference type="Pfam" id="PF13927">
    <property type="entry name" value="Ig_3"/>
    <property type="match status" value="1"/>
</dbReference>
<keyword evidence="3" id="KW-1133">Transmembrane helix</keyword>
<dbReference type="Gene3D" id="2.60.40.10">
    <property type="entry name" value="Immunoglobulins"/>
    <property type="match status" value="2"/>
</dbReference>
<dbReference type="SUPFAM" id="SSF48726">
    <property type="entry name" value="Immunoglobulin"/>
    <property type="match status" value="2"/>
</dbReference>
<evidence type="ECO:0000313" key="6">
    <source>
        <dbReference type="RefSeq" id="XP_018081807.1"/>
    </source>
</evidence>
<evidence type="ECO:0000256" key="1">
    <source>
        <dbReference type="ARBA" id="ARBA00022729"/>
    </source>
</evidence>
<dbReference type="GeneID" id="108696715"/>
<dbReference type="InterPro" id="IPR013783">
    <property type="entry name" value="Ig-like_fold"/>
</dbReference>
<dbReference type="PANTHER" id="PTHR44427:SF30">
    <property type="entry name" value="CARCINOEMBRYONIC ANTIGEN-RELATED CELL ADHESION MOLECULE 1"/>
    <property type="match status" value="1"/>
</dbReference>
<reference evidence="6" key="1">
    <citation type="submission" date="2025-08" db="UniProtKB">
        <authorList>
            <consortium name="RefSeq"/>
        </authorList>
    </citation>
    <scope>IDENTIFICATION</scope>
    <source>
        <strain evidence="6">J_2021</strain>
        <tissue evidence="6">Erythrocytes</tissue>
    </source>
</reference>
<dbReference type="PROSITE" id="PS50835">
    <property type="entry name" value="IG_LIKE"/>
    <property type="match status" value="1"/>
</dbReference>
<dbReference type="RefSeq" id="XP_018081807.1">
    <property type="nucleotide sequence ID" value="XM_018226318.2"/>
</dbReference>
<proteinExistence type="predicted"/>
<dbReference type="InterPro" id="IPR003598">
    <property type="entry name" value="Ig_sub2"/>
</dbReference>
<accession>A0A8J0T3C3</accession>
<feature type="transmembrane region" description="Helical" evidence="3">
    <location>
        <begin position="12"/>
        <end position="33"/>
    </location>
</feature>
<dbReference type="AGR" id="Xenbase:XB-GENE-22169414"/>
<dbReference type="Xenbase" id="XB-GENE-22169414">
    <property type="gene designation" value="ceacam19lw.L"/>
</dbReference>
<evidence type="ECO:0000259" key="4">
    <source>
        <dbReference type="PROSITE" id="PS50835"/>
    </source>
</evidence>